<feature type="domain" description="Plasmid pRiA4b Orf3-like" evidence="2">
    <location>
        <begin position="13"/>
        <end position="136"/>
    </location>
</feature>
<name>A0A5M6CVV7_9BACT</name>
<organism evidence="3 4">
    <name type="scientific">Taibaiella lutea</name>
    <dbReference type="NCBI Taxonomy" id="2608001"/>
    <lineage>
        <taxon>Bacteria</taxon>
        <taxon>Pseudomonadati</taxon>
        <taxon>Bacteroidota</taxon>
        <taxon>Chitinophagia</taxon>
        <taxon>Chitinophagales</taxon>
        <taxon>Chitinophagaceae</taxon>
        <taxon>Taibaiella</taxon>
    </lineage>
</organism>
<keyword evidence="4" id="KW-1185">Reference proteome</keyword>
<proteinExistence type="predicted"/>
<dbReference type="Gene3D" id="3.10.290.30">
    <property type="entry name" value="MM3350-like"/>
    <property type="match status" value="1"/>
</dbReference>
<comment type="caution">
    <text evidence="3">The sequence shown here is derived from an EMBL/GenBank/DDBJ whole genome shotgun (WGS) entry which is preliminary data.</text>
</comment>
<accession>A0A5M6CVV7</accession>
<gene>
    <name evidence="3" type="ORF">F0919_06755</name>
</gene>
<evidence type="ECO:0000259" key="2">
    <source>
        <dbReference type="Pfam" id="PF07929"/>
    </source>
</evidence>
<dbReference type="EMBL" id="VWSH01000001">
    <property type="protein sequence ID" value="KAA5537369.1"/>
    <property type="molecule type" value="Genomic_DNA"/>
</dbReference>
<dbReference type="InterPro" id="IPR024047">
    <property type="entry name" value="MM3350-like_sf"/>
</dbReference>
<dbReference type="SUPFAM" id="SSF159941">
    <property type="entry name" value="MM3350-like"/>
    <property type="match status" value="1"/>
</dbReference>
<dbReference type="InterPro" id="IPR012912">
    <property type="entry name" value="Plasmid_pRiA4b_Orf3-like"/>
</dbReference>
<evidence type="ECO:0000313" key="3">
    <source>
        <dbReference type="EMBL" id="KAA5537369.1"/>
    </source>
</evidence>
<dbReference type="Pfam" id="PF07929">
    <property type="entry name" value="PRiA4_ORF3"/>
    <property type="match status" value="1"/>
</dbReference>
<feature type="region of interest" description="Disordered" evidence="1">
    <location>
        <begin position="154"/>
        <end position="190"/>
    </location>
</feature>
<dbReference type="AlphaFoldDB" id="A0A5M6CVV7"/>
<evidence type="ECO:0000313" key="4">
    <source>
        <dbReference type="Proteomes" id="UP000323632"/>
    </source>
</evidence>
<dbReference type="Proteomes" id="UP000323632">
    <property type="component" value="Unassembled WGS sequence"/>
</dbReference>
<protein>
    <submittedName>
        <fullName evidence="3">Plasmid pRiA4b ORF-3 family protein</fullName>
    </submittedName>
</protein>
<evidence type="ECO:0000256" key="1">
    <source>
        <dbReference type="SAM" id="MobiDB-lite"/>
    </source>
</evidence>
<feature type="compositionally biased region" description="Acidic residues" evidence="1">
    <location>
        <begin position="157"/>
        <end position="170"/>
    </location>
</feature>
<sequence length="190" mass="21788">MPILKFRVYWEDDDNIYRDIALKTGQSFQSFHEAILTAYEFDKKHSASFFTSNDKWIRGREISSEVLVNKKEAPALSMIKTPVSALVEKPDEKFVYTYDPVKKWTFLIELIGVEKEEDSRKEYPYCFKKEGVAPAQTGIKGLANERLVEIEEKYDLTSEDMSEGFSDEGEEKNGSDDDTSGFVTDGDEAF</sequence>
<reference evidence="3 4" key="1">
    <citation type="submission" date="2019-09" db="EMBL/GenBank/DDBJ databases">
        <title>Genome sequence and assembly of Taibaiella sp.</title>
        <authorList>
            <person name="Chhetri G."/>
        </authorList>
    </citation>
    <scope>NUCLEOTIDE SEQUENCE [LARGE SCALE GENOMIC DNA]</scope>
    <source>
        <strain evidence="3 4">KVB11</strain>
    </source>
</reference>
<dbReference type="RefSeq" id="WP_150031945.1">
    <property type="nucleotide sequence ID" value="NZ_VWSH01000001.1"/>
</dbReference>